<evidence type="ECO:0000256" key="1">
    <source>
        <dbReference type="SAM" id="Phobius"/>
    </source>
</evidence>
<dbReference type="Gene3D" id="3.90.182.10">
    <property type="entry name" value="Toxin - Anthrax Protective Antigen,domain 1"/>
    <property type="match status" value="1"/>
</dbReference>
<feature type="domain" description="PA14" evidence="2">
    <location>
        <begin position="199"/>
        <end position="338"/>
    </location>
</feature>
<dbReference type="Pfam" id="PF18998">
    <property type="entry name" value="Flg_new_2"/>
    <property type="match status" value="1"/>
</dbReference>
<feature type="transmembrane region" description="Helical" evidence="1">
    <location>
        <begin position="682"/>
        <end position="705"/>
    </location>
</feature>
<reference evidence="3 4" key="1">
    <citation type="journal article" date="2020" name="Nature">
        <title>Bacterial chemolithoautotrophy via manganese oxidation.</title>
        <authorList>
            <person name="Yu H."/>
            <person name="Leadbetter J.R."/>
        </authorList>
    </citation>
    <scope>NUCLEOTIDE SEQUENCE [LARGE SCALE GENOMIC DNA]</scope>
    <source>
        <strain evidence="3 4">Mn-1</strain>
    </source>
</reference>
<keyword evidence="4" id="KW-1185">Reference proteome</keyword>
<dbReference type="NCBIfam" id="NF041766">
    <property type="entry name" value="choice_anch_U"/>
    <property type="match status" value="1"/>
</dbReference>
<dbReference type="InterPro" id="IPR053784">
    <property type="entry name" value="Choice_anch_U_dom"/>
</dbReference>
<keyword evidence="1" id="KW-1133">Transmembrane helix</keyword>
<dbReference type="InterPro" id="IPR049886">
    <property type="entry name" value="CFI_box_CTERM_dom"/>
</dbReference>
<protein>
    <recommendedName>
        <fullName evidence="2">PA14 domain-containing protein</fullName>
    </recommendedName>
</protein>
<dbReference type="AlphaFoldDB" id="A0A7X6DNB4"/>
<dbReference type="Proteomes" id="UP000534783">
    <property type="component" value="Unassembled WGS sequence"/>
</dbReference>
<name>A0A7X6DNB4_9BACT</name>
<dbReference type="SMART" id="SM00758">
    <property type="entry name" value="PA14"/>
    <property type="match status" value="1"/>
</dbReference>
<dbReference type="Pfam" id="PF07691">
    <property type="entry name" value="PA14"/>
    <property type="match status" value="1"/>
</dbReference>
<gene>
    <name evidence="3" type="ORF">MNODULE_06145</name>
</gene>
<dbReference type="InterPro" id="IPR044060">
    <property type="entry name" value="Bacterial_rp_domain"/>
</dbReference>
<keyword evidence="1" id="KW-0812">Transmembrane</keyword>
<sequence>MVTTDAARSVTATFTAPPTFTLTVSRTGNGLVTSTPGGIDCGTTCTSGPLSPGTRITLTVVPAAGAPFQNWGGACSGTQTTCTLTLDSNKTVSATFANGFTLSANSASVAIQKGTSGSVSYNIASMQGFTSPVTLTLTGAPAGVTGTFSPNPAAPPGNGSIKPTLTLNIDGTVECRDYNLTVTGAGGFLTQSVGLTLTVTCNGLKGEYFNTPDLTGPMLTQTDPKIDFTGWGSGPPIQGIDPETFSIRWTGQIQIDRAESYLFNIITNDGVRLWIDGALVIDHWEQTDHLVSLEKGVAFNASGLHDIKLEYSENTGQALLQLNWSSNSIGWQVIPESHLTTPKSSGAPPTLKWTGEPNYQTDGLDPETGTVNGTSFKFRVTYTDPDNNPPLPGYPRVHLLQGGKEIAGSPFEMLFEKGTPAAGAVYNYSRLLQAGFDYTYYFDAVDATGLQAIASPAAPTPAVPLTGPQVGVSGTVTLSSPRGAIVMTTSAGAFERIDIGDLANLTVPPADTTFPYGVLSFKLQGLAPGEEAVVSTTFPEPISGEGQPQWLWYDSQNNQFVTVEATGSLLSGGNTIRMTLKDGGMGDGDHAANGVIENIAGPAFKAGAAPPPPLGGGGGCFIATAAYGSYLDPHVKILRDFRDRSLLTNLPGRLFVEAYYRASPPIADVIRKHDSLRTVVRWTLTPLVLLIAYPWGGVALLALILTARRLRKNRP</sequence>
<organism evidence="3 4">
    <name type="scientific">Candidatus Manganitrophus noduliformans</name>
    <dbReference type="NCBI Taxonomy" id="2606439"/>
    <lineage>
        <taxon>Bacteria</taxon>
        <taxon>Pseudomonadati</taxon>
        <taxon>Nitrospirota</taxon>
        <taxon>Nitrospiria</taxon>
        <taxon>Candidatus Troglogloeales</taxon>
        <taxon>Candidatus Manganitrophaceae</taxon>
        <taxon>Candidatus Manganitrophus</taxon>
    </lineage>
</organism>
<dbReference type="EMBL" id="VTOW01000001">
    <property type="protein sequence ID" value="NKE70325.1"/>
    <property type="molecule type" value="Genomic_DNA"/>
</dbReference>
<evidence type="ECO:0000259" key="2">
    <source>
        <dbReference type="PROSITE" id="PS51820"/>
    </source>
</evidence>
<dbReference type="InterPro" id="IPR037524">
    <property type="entry name" value="PA14/GLEYA"/>
</dbReference>
<dbReference type="NCBIfam" id="NF041770">
    <property type="entry name" value="CFI_box_CTERM"/>
    <property type="match status" value="1"/>
</dbReference>
<keyword evidence="1" id="KW-0472">Membrane</keyword>
<proteinExistence type="predicted"/>
<evidence type="ECO:0000313" key="4">
    <source>
        <dbReference type="Proteomes" id="UP000534783"/>
    </source>
</evidence>
<dbReference type="PROSITE" id="PS51820">
    <property type="entry name" value="PA14"/>
    <property type="match status" value="1"/>
</dbReference>
<evidence type="ECO:0000313" key="3">
    <source>
        <dbReference type="EMBL" id="NKE70325.1"/>
    </source>
</evidence>
<accession>A0A7X6DNB4</accession>
<comment type="caution">
    <text evidence="3">The sequence shown here is derived from an EMBL/GenBank/DDBJ whole genome shotgun (WGS) entry which is preliminary data.</text>
</comment>
<dbReference type="SUPFAM" id="SSF56988">
    <property type="entry name" value="Anthrax protective antigen"/>
    <property type="match status" value="1"/>
</dbReference>
<dbReference type="InterPro" id="IPR011658">
    <property type="entry name" value="PA14_dom"/>
</dbReference>